<dbReference type="PANTHER" id="PTHR32114">
    <property type="entry name" value="ABC TRANSPORTER ABCH.3"/>
    <property type="match status" value="1"/>
</dbReference>
<dbReference type="Pfam" id="PF13476">
    <property type="entry name" value="AAA_23"/>
    <property type="match status" value="1"/>
</dbReference>
<protein>
    <recommendedName>
        <fullName evidence="3">Nuclease SbcCD subunit C</fullName>
    </recommendedName>
</protein>
<evidence type="ECO:0000313" key="7">
    <source>
        <dbReference type="Proteomes" id="UP000544090"/>
    </source>
</evidence>
<evidence type="ECO:0000259" key="5">
    <source>
        <dbReference type="Pfam" id="PF13476"/>
    </source>
</evidence>
<dbReference type="EMBL" id="JAAZSQ010000006">
    <property type="protein sequence ID" value="NKX54599.1"/>
    <property type="molecule type" value="Genomic_DNA"/>
</dbReference>
<evidence type="ECO:0000256" key="3">
    <source>
        <dbReference type="ARBA" id="ARBA00013368"/>
    </source>
</evidence>
<accession>A0A7X6HE52</accession>
<dbReference type="SUPFAM" id="SSF52540">
    <property type="entry name" value="P-loop containing nucleoside triphosphate hydrolases"/>
    <property type="match status" value="1"/>
</dbReference>
<comment type="subunit">
    <text evidence="2">Heterodimer of SbcC and SbcD.</text>
</comment>
<evidence type="ECO:0000313" key="6">
    <source>
        <dbReference type="EMBL" id="NKX54599.1"/>
    </source>
</evidence>
<dbReference type="RefSeq" id="WP_168485939.1">
    <property type="nucleotide sequence ID" value="NZ_JAAZSQ010000006.1"/>
</dbReference>
<feature type="coiled-coil region" evidence="4">
    <location>
        <begin position="783"/>
        <end position="841"/>
    </location>
</feature>
<evidence type="ECO:0000256" key="2">
    <source>
        <dbReference type="ARBA" id="ARBA00011322"/>
    </source>
</evidence>
<keyword evidence="7" id="KW-1185">Reference proteome</keyword>
<organism evidence="6 7">
    <name type="scientific">Arthrobacter mobilis</name>
    <dbReference type="NCBI Taxonomy" id="2724944"/>
    <lineage>
        <taxon>Bacteria</taxon>
        <taxon>Bacillati</taxon>
        <taxon>Actinomycetota</taxon>
        <taxon>Actinomycetes</taxon>
        <taxon>Micrococcales</taxon>
        <taxon>Micrococcaceae</taxon>
        <taxon>Arthrobacter</taxon>
    </lineage>
</organism>
<dbReference type="GO" id="GO:0016887">
    <property type="term" value="F:ATP hydrolysis activity"/>
    <property type="evidence" value="ECO:0007669"/>
    <property type="project" value="InterPro"/>
</dbReference>
<sequence length="1020" mass="108915">MRIHRLEIQAFGPFAGRQRIDFDELGAQGLFLLNGQTGAGKTSVLDAVCFALYGSVPGARQNGKRLRSDHAEATTAPEVVCEFSARGRRFEVTRSPQWDRPSARSGKGTTVQQAKTLLRERIGGSWVEKSARSDEAAVELGELLGMSLDQFTKVVLLPQGEFAAFLRADAKERRPLLQRLFNTQRFEAVEQALALDAGTARTGYDQARAAVEQLLRAAREEAARHLNPGEVPEEAATGAAELEQLQRALAALAGRAAAEAAGAAAELEQLRRLVTEQEQRLGDHAELAMLEELEDKHRSNEPACRQLAEDLEAHRRAELLAAPIRHRDQAAAQAGLAREQAGRLAEAAASHPLYADYAAELPAPPPGGDPEETLEGLLAEAADRAGARLGQVQALLPEEERLRALADSEAQLEAGLLGLSVEMRRTAEQTEALRAEAARLQADLQSLQTSAADVPDLERGLEAAEALAATVTEHEACRAQLAEAAGARDEAKALQLDLKERWLDLLQQRLDNAAAELASRLEDGVPCPVCGSAEHPAPAGSPTGRLVGEDEEAAARQKHGEAEARLARAQQECSRLEARLAALAARGGETPADEAEAAVEQARTGLEAARQAAQARERLESQAAAAAAALEELARQAARLDVDHAAAGTELRAVQAQREELGRKLAELTPAGRTLAEHAGDLSALIAALSAAAKALDASRHAEASLERSQAELAAAIADSAFDGEEQVHAALLSAADLKAMQAEIEDHTLLGQRLQLLQDSEKVVRARRDRQAGPALPAADDVEVLRGRAAELEQEVRDRQVRSGVLQASDRQLQSYGPRLAEAAAELEAARERYERIQSVADTVRGLGENDRKMTLTTYVLAARLEQIAAAASERLAAMTDGRYTLVHDDSKSGNKKSGLGLHVNDAWTGQRRDTATLSGGESFMASLALALGLADVVQAEAGGVDIETLFVDEGFGSLDEQALEQVMDALEGLRDGGRMVGLVSHVPEMKLRIPAQLQVAKGRQGSTVQLVFAETGAV</sequence>
<feature type="coiled-coil region" evidence="4">
    <location>
        <begin position="260"/>
        <end position="287"/>
    </location>
</feature>
<feature type="coiled-coil region" evidence="4">
    <location>
        <begin position="552"/>
        <end position="636"/>
    </location>
</feature>
<keyword evidence="4" id="KW-0175">Coiled coil</keyword>
<feature type="coiled-coil region" evidence="4">
    <location>
        <begin position="423"/>
        <end position="450"/>
    </location>
</feature>
<dbReference type="Pfam" id="PF13558">
    <property type="entry name" value="SbcC_Walker_B"/>
    <property type="match status" value="1"/>
</dbReference>
<dbReference type="AlphaFoldDB" id="A0A7X6HE52"/>
<comment type="caution">
    <text evidence="6">The sequence shown here is derived from an EMBL/GenBank/DDBJ whole genome shotgun (WGS) entry which is preliminary data.</text>
</comment>
<reference evidence="6 7" key="1">
    <citation type="submission" date="2020-04" db="EMBL/GenBank/DDBJ databases">
        <title>Arthrobacter sp. nov.</title>
        <authorList>
            <person name="Liu S."/>
        </authorList>
    </citation>
    <scope>NUCLEOTIDE SEQUENCE [LARGE SCALE GENOMIC DNA]</scope>
    <source>
        <strain evidence="6 7">E918</strain>
    </source>
</reference>
<comment type="similarity">
    <text evidence="1">Belongs to the SMC family. SbcC subfamily.</text>
</comment>
<name>A0A7X6HE52_9MICC</name>
<dbReference type="Gene3D" id="3.40.50.300">
    <property type="entry name" value="P-loop containing nucleotide triphosphate hydrolases"/>
    <property type="match status" value="2"/>
</dbReference>
<proteinExistence type="inferred from homology"/>
<evidence type="ECO:0000256" key="1">
    <source>
        <dbReference type="ARBA" id="ARBA00006930"/>
    </source>
</evidence>
<feature type="domain" description="Rad50/SbcC-type AAA" evidence="5">
    <location>
        <begin position="5"/>
        <end position="193"/>
    </location>
</feature>
<evidence type="ECO:0000256" key="4">
    <source>
        <dbReference type="SAM" id="Coils"/>
    </source>
</evidence>
<dbReference type="InterPro" id="IPR038729">
    <property type="entry name" value="Rad50/SbcC_AAA"/>
</dbReference>
<dbReference type="GO" id="GO:0006302">
    <property type="term" value="P:double-strand break repair"/>
    <property type="evidence" value="ECO:0007669"/>
    <property type="project" value="InterPro"/>
</dbReference>
<dbReference type="PANTHER" id="PTHR32114:SF2">
    <property type="entry name" value="ABC TRANSPORTER ABCH.3"/>
    <property type="match status" value="1"/>
</dbReference>
<dbReference type="InterPro" id="IPR027417">
    <property type="entry name" value="P-loop_NTPase"/>
</dbReference>
<gene>
    <name evidence="6" type="ORF">HGG74_08610</name>
</gene>
<dbReference type="Proteomes" id="UP000544090">
    <property type="component" value="Unassembled WGS sequence"/>
</dbReference>